<keyword evidence="7" id="KW-1185">Reference proteome</keyword>
<dbReference type="GO" id="GO:0009055">
    <property type="term" value="F:electron transfer activity"/>
    <property type="evidence" value="ECO:0007669"/>
    <property type="project" value="InterPro"/>
</dbReference>
<dbReference type="AlphaFoldDB" id="A0A931J6Z8"/>
<dbReference type="PANTHER" id="PTHR45588">
    <property type="entry name" value="TPR DOMAIN-CONTAINING PROTEIN"/>
    <property type="match status" value="1"/>
</dbReference>
<feature type="signal peptide" evidence="4">
    <location>
        <begin position="1"/>
        <end position="21"/>
    </location>
</feature>
<evidence type="ECO:0000313" key="6">
    <source>
        <dbReference type="EMBL" id="MBH9577275.1"/>
    </source>
</evidence>
<dbReference type="GO" id="GO:0046872">
    <property type="term" value="F:metal ion binding"/>
    <property type="evidence" value="ECO:0007669"/>
    <property type="project" value="UniProtKB-KW"/>
</dbReference>
<evidence type="ECO:0000256" key="1">
    <source>
        <dbReference type="ARBA" id="ARBA00022723"/>
    </source>
</evidence>
<comment type="caution">
    <text evidence="6">The sequence shown here is derived from an EMBL/GenBank/DDBJ whole genome shotgun (WGS) entry which is preliminary data.</text>
</comment>
<sequence>MKTGLLMLVALAALGPGQAPAPQFDPLFDPGSARCGPPPQALRLAALGKPETSPFPPQPGQAAPGPVPLYRNLGTLSVPLGRGRPQAQAYFDQGLRLAFAFNHAEAQRAFQAAQRLDPGCALCHWGEAWVLGPNINAPMAPEAQTPALAALGRAAALKTGLPPLQRGLIEALEKRYSADPAAERASLDAAFADALQALAAQHPREDLLQVLAAEAAMNTQAWDYWQVGGAEPKGRAAAIVQALETVLKRSPSHPGAIHLYIHAVEASNRPERALKPARRLAALMPGAGHMVHMPAHIYYRVGLYRDALRANQQAIAADEAYFKTSPSDAMYRSAYYPHNIHFLMVAAQLGGDGPSALQAAAKLDAALPLDTVRAVAALQPLKAAPFGVHALFSRPETVLALPAPPPELVLLQAMHRHARTLALARLGRLDEAQQEVEALARLEREADFKPFEAWGVPALAVVQTARWVSAARLAEARGELDAAALAYEAAIAIEDGLAYMEPPYWYYPVRQSLGALRLRQGRLDEAEAALREALARVRNNGWALAGLQAVYERKGDAASARSTRAALQRAWFGPARGPEPGRI</sequence>
<evidence type="ECO:0000256" key="4">
    <source>
        <dbReference type="SAM" id="SignalP"/>
    </source>
</evidence>
<name>A0A931J6Z8_9BURK</name>
<dbReference type="SUPFAM" id="SSF48452">
    <property type="entry name" value="TPR-like"/>
    <property type="match status" value="1"/>
</dbReference>
<keyword evidence="1 3" id="KW-0479">Metal-binding</keyword>
<dbReference type="Proteomes" id="UP000613266">
    <property type="component" value="Unassembled WGS sequence"/>
</dbReference>
<evidence type="ECO:0000256" key="2">
    <source>
        <dbReference type="ARBA" id="ARBA00023004"/>
    </source>
</evidence>
<evidence type="ECO:0000313" key="7">
    <source>
        <dbReference type="Proteomes" id="UP000613266"/>
    </source>
</evidence>
<keyword evidence="4" id="KW-0732">Signal</keyword>
<dbReference type="InterPro" id="IPR019734">
    <property type="entry name" value="TPR_rpt"/>
</dbReference>
<dbReference type="Gene3D" id="1.25.40.10">
    <property type="entry name" value="Tetratricopeptide repeat domain"/>
    <property type="match status" value="2"/>
</dbReference>
<dbReference type="GO" id="GO:0020037">
    <property type="term" value="F:heme binding"/>
    <property type="evidence" value="ECO:0007669"/>
    <property type="project" value="InterPro"/>
</dbReference>
<dbReference type="EMBL" id="JAEDAK010000006">
    <property type="protein sequence ID" value="MBH9577275.1"/>
    <property type="molecule type" value="Genomic_DNA"/>
</dbReference>
<dbReference type="PANTHER" id="PTHR45588:SF1">
    <property type="entry name" value="WW DOMAIN-CONTAINING PROTEIN"/>
    <property type="match status" value="1"/>
</dbReference>
<proteinExistence type="predicted"/>
<dbReference type="InterPro" id="IPR009056">
    <property type="entry name" value="Cyt_c-like_dom"/>
</dbReference>
<keyword evidence="3" id="KW-0349">Heme</keyword>
<feature type="chain" id="PRO_5037322613" description="Cytochrome c domain-containing protein" evidence="4">
    <location>
        <begin position="22"/>
        <end position="583"/>
    </location>
</feature>
<accession>A0A931J6Z8</accession>
<evidence type="ECO:0000259" key="5">
    <source>
        <dbReference type="PROSITE" id="PS51007"/>
    </source>
</evidence>
<gene>
    <name evidence="6" type="ORF">I7X39_10235</name>
</gene>
<reference evidence="6" key="1">
    <citation type="submission" date="2020-12" db="EMBL/GenBank/DDBJ databases">
        <title>The genome sequence of Inhella sp. 1Y17.</title>
        <authorList>
            <person name="Liu Y."/>
        </authorList>
    </citation>
    <scope>NUCLEOTIDE SEQUENCE</scope>
    <source>
        <strain evidence="6">1Y17</strain>
    </source>
</reference>
<feature type="domain" description="Cytochrome c" evidence="5">
    <location>
        <begin position="101"/>
        <end position="215"/>
    </location>
</feature>
<dbReference type="SMART" id="SM00028">
    <property type="entry name" value="TPR"/>
    <property type="match status" value="3"/>
</dbReference>
<protein>
    <recommendedName>
        <fullName evidence="5">Cytochrome c domain-containing protein</fullName>
    </recommendedName>
</protein>
<dbReference type="PROSITE" id="PS51007">
    <property type="entry name" value="CYTC"/>
    <property type="match status" value="1"/>
</dbReference>
<evidence type="ECO:0000256" key="3">
    <source>
        <dbReference type="PROSITE-ProRule" id="PRU00433"/>
    </source>
</evidence>
<organism evidence="6 7">
    <name type="scientific">Inhella proteolytica</name>
    <dbReference type="NCBI Taxonomy" id="2795029"/>
    <lineage>
        <taxon>Bacteria</taxon>
        <taxon>Pseudomonadati</taxon>
        <taxon>Pseudomonadota</taxon>
        <taxon>Betaproteobacteria</taxon>
        <taxon>Burkholderiales</taxon>
        <taxon>Sphaerotilaceae</taxon>
        <taxon>Inhella</taxon>
    </lineage>
</organism>
<dbReference type="InterPro" id="IPR011990">
    <property type="entry name" value="TPR-like_helical_dom_sf"/>
</dbReference>
<keyword evidence="2 3" id="KW-0408">Iron</keyword>
<dbReference type="RefSeq" id="WP_198111052.1">
    <property type="nucleotide sequence ID" value="NZ_JAEDAK010000006.1"/>
</dbReference>